<keyword evidence="3" id="KW-1003">Cell membrane</keyword>
<evidence type="ECO:0000256" key="6">
    <source>
        <dbReference type="ARBA" id="ARBA00023136"/>
    </source>
</evidence>
<dbReference type="PROSITE" id="PS51257">
    <property type="entry name" value="PROKAR_LIPOPROTEIN"/>
    <property type="match status" value="1"/>
</dbReference>
<dbReference type="InterPro" id="IPR003688">
    <property type="entry name" value="TraG/VirD4"/>
</dbReference>
<dbReference type="PANTHER" id="PTHR37937">
    <property type="entry name" value="CONJUGATIVE TRANSFER: DNA TRANSPORT"/>
    <property type="match status" value="1"/>
</dbReference>
<evidence type="ECO:0000313" key="8">
    <source>
        <dbReference type="EMBL" id="HJB27236.1"/>
    </source>
</evidence>
<dbReference type="Pfam" id="PF02534">
    <property type="entry name" value="T4SS-DNA_transf"/>
    <property type="match status" value="1"/>
</dbReference>
<comment type="subcellular location">
    <subcellularLocation>
        <location evidence="1">Cell membrane</location>
        <topology evidence="1">Multi-pass membrane protein</topology>
    </subcellularLocation>
</comment>
<keyword evidence="6" id="KW-0472">Membrane</keyword>
<keyword evidence="7" id="KW-0175">Coiled coil</keyword>
<dbReference type="Gene3D" id="3.40.50.300">
    <property type="entry name" value="P-loop containing nucleotide triphosphate hydrolases"/>
    <property type="match status" value="2"/>
</dbReference>
<dbReference type="EMBL" id="DWYZ01000009">
    <property type="protein sequence ID" value="HJB27236.1"/>
    <property type="molecule type" value="Genomic_DNA"/>
</dbReference>
<evidence type="ECO:0000256" key="5">
    <source>
        <dbReference type="ARBA" id="ARBA00022989"/>
    </source>
</evidence>
<feature type="coiled-coil region" evidence="7">
    <location>
        <begin position="626"/>
        <end position="655"/>
    </location>
</feature>
<name>A0A9D2LQC2_9FIRM</name>
<accession>A0A9D2LQC2</accession>
<comment type="similarity">
    <text evidence="2">Belongs to the VirD4/TraG family.</text>
</comment>
<comment type="caution">
    <text evidence="8">The sequence shown here is derived from an EMBL/GenBank/DDBJ whole genome shotgun (WGS) entry which is preliminary data.</text>
</comment>
<gene>
    <name evidence="8" type="ORF">IAA06_00365</name>
</gene>
<dbReference type="InterPro" id="IPR051539">
    <property type="entry name" value="T4SS-coupling_protein"/>
</dbReference>
<organism evidence="8 9">
    <name type="scientific">Candidatus Blautia faecavium</name>
    <dbReference type="NCBI Taxonomy" id="2838487"/>
    <lineage>
        <taxon>Bacteria</taxon>
        <taxon>Bacillati</taxon>
        <taxon>Bacillota</taxon>
        <taxon>Clostridia</taxon>
        <taxon>Lachnospirales</taxon>
        <taxon>Lachnospiraceae</taxon>
        <taxon>Blautia</taxon>
    </lineage>
</organism>
<reference evidence="8" key="2">
    <citation type="submission" date="2021-04" db="EMBL/GenBank/DDBJ databases">
        <authorList>
            <person name="Gilroy R."/>
        </authorList>
    </citation>
    <scope>NUCLEOTIDE SEQUENCE</scope>
    <source>
        <strain evidence="8">ChiSjej1B19-5720</strain>
    </source>
</reference>
<evidence type="ECO:0000256" key="4">
    <source>
        <dbReference type="ARBA" id="ARBA00022692"/>
    </source>
</evidence>
<dbReference type="AlphaFoldDB" id="A0A9D2LQC2"/>
<proteinExistence type="inferred from homology"/>
<evidence type="ECO:0000256" key="1">
    <source>
        <dbReference type="ARBA" id="ARBA00004651"/>
    </source>
</evidence>
<sequence>MWKEKKYPYGLFFLALIACLAAGYFISGIFADGQPALSDIPDKLNGIMRDPFKNYWNEKSLPCMGCGFIGWLYFISQYTFRNRNFQFGIENGAERWADPKEIKLGDKDPKKNWRLSENVEVSKTLLSNNNILLVGSPGTGKSTGFFIPELLKASASFVVMDIKGELLSGYGNYLEEQGVRVQSLNLKEPEKSNQFNPFVFIHKDIDLIRVITSIQESTTPPDAQKGEPFWDEGVSLYLMALMYYVWLESPAKNLPEVLRLANKEEQTVDKDGTTELEILMERLTLGPRGKEHPAYKNYRKLKGGHEETVRSIILMVNAKLRLLEVPEIARIFTENELDIDSLGTGKNWDGKTKTAIFLVLPEQDKSFDFVLGMVYTQIFNRLIELADTYFCGPLPVPVEFLMDEFANGVRPVGFDKYITTIRSRNMSAAMAVQSIDQLKTVYKGDTWGTLMDACSIFLFLGAGRGSYATHEFISKLLGSATIDKRSEDENRGQNKSSGLRFDRAGRELLTPAEVARMPKNKCILLLEAQAPVIDNKYRPFKEKEFLYAKSLGKYETPVIVRKNQDGSYETRKAKSSMELLTPEGAEHYKRLAEQNSGIKIFRMDEEEFLSQDFSKRETEELDFDKIRRILSRKRLEEAEKEEEEKKEIPEELEKKSILEWIKAYPMSDEQIEEIIKGLEDGLNKEEIREYFFLPVEEMRKIRRLLTAEKRNV</sequence>
<evidence type="ECO:0000256" key="3">
    <source>
        <dbReference type="ARBA" id="ARBA00022475"/>
    </source>
</evidence>
<dbReference type="SUPFAM" id="SSF52540">
    <property type="entry name" value="P-loop containing nucleoside triphosphate hydrolases"/>
    <property type="match status" value="1"/>
</dbReference>
<evidence type="ECO:0000313" key="9">
    <source>
        <dbReference type="Proteomes" id="UP000823842"/>
    </source>
</evidence>
<reference evidence="8" key="1">
    <citation type="journal article" date="2021" name="PeerJ">
        <title>Extensive microbial diversity within the chicken gut microbiome revealed by metagenomics and culture.</title>
        <authorList>
            <person name="Gilroy R."/>
            <person name="Ravi A."/>
            <person name="Getino M."/>
            <person name="Pursley I."/>
            <person name="Horton D.L."/>
            <person name="Alikhan N.F."/>
            <person name="Baker D."/>
            <person name="Gharbi K."/>
            <person name="Hall N."/>
            <person name="Watson M."/>
            <person name="Adriaenssens E.M."/>
            <person name="Foster-Nyarko E."/>
            <person name="Jarju S."/>
            <person name="Secka A."/>
            <person name="Antonio M."/>
            <person name="Oren A."/>
            <person name="Chaudhuri R.R."/>
            <person name="La Ragione R."/>
            <person name="Hildebrand F."/>
            <person name="Pallen M.J."/>
        </authorList>
    </citation>
    <scope>NUCLEOTIDE SEQUENCE</scope>
    <source>
        <strain evidence="8">ChiSjej1B19-5720</strain>
    </source>
</reference>
<evidence type="ECO:0000256" key="2">
    <source>
        <dbReference type="ARBA" id="ARBA00008806"/>
    </source>
</evidence>
<protein>
    <submittedName>
        <fullName evidence="8">Type IV secretory system conjugative DNA transfer family protein</fullName>
    </submittedName>
</protein>
<dbReference type="CDD" id="cd01127">
    <property type="entry name" value="TrwB_TraG_TraD_VirD4"/>
    <property type="match status" value="1"/>
</dbReference>
<dbReference type="Proteomes" id="UP000823842">
    <property type="component" value="Unassembled WGS sequence"/>
</dbReference>
<evidence type="ECO:0000256" key="7">
    <source>
        <dbReference type="SAM" id="Coils"/>
    </source>
</evidence>
<dbReference type="NCBIfam" id="NF045973">
    <property type="entry name" value="conju_CD1115"/>
    <property type="match status" value="1"/>
</dbReference>
<keyword evidence="5" id="KW-1133">Transmembrane helix</keyword>
<keyword evidence="4" id="KW-0812">Transmembrane</keyword>
<dbReference type="GO" id="GO:0005886">
    <property type="term" value="C:plasma membrane"/>
    <property type="evidence" value="ECO:0007669"/>
    <property type="project" value="UniProtKB-SubCell"/>
</dbReference>
<dbReference type="InterPro" id="IPR027417">
    <property type="entry name" value="P-loop_NTPase"/>
</dbReference>
<dbReference type="PANTHER" id="PTHR37937:SF1">
    <property type="entry name" value="CONJUGATIVE TRANSFER: DNA TRANSPORT"/>
    <property type="match status" value="1"/>
</dbReference>